<dbReference type="GO" id="GO:0009055">
    <property type="term" value="F:electron transfer activity"/>
    <property type="evidence" value="ECO:0007669"/>
    <property type="project" value="InterPro"/>
</dbReference>
<gene>
    <name evidence="5" type="ORF">G4L39_13840</name>
</gene>
<protein>
    <submittedName>
        <fullName evidence="5">C-type cytochrome</fullName>
    </submittedName>
</protein>
<keyword evidence="1" id="KW-0349">Heme</keyword>
<keyword evidence="2" id="KW-0479">Metal-binding</keyword>
<evidence type="ECO:0000313" key="6">
    <source>
        <dbReference type="Proteomes" id="UP000477311"/>
    </source>
</evidence>
<dbReference type="AlphaFoldDB" id="A0A6M1RV61"/>
<dbReference type="Proteomes" id="UP000477311">
    <property type="component" value="Unassembled WGS sequence"/>
</dbReference>
<evidence type="ECO:0000313" key="5">
    <source>
        <dbReference type="EMBL" id="NGO40465.1"/>
    </source>
</evidence>
<dbReference type="SUPFAM" id="SSF46626">
    <property type="entry name" value="Cytochrome c"/>
    <property type="match status" value="1"/>
</dbReference>
<evidence type="ECO:0000256" key="3">
    <source>
        <dbReference type="ARBA" id="ARBA00023004"/>
    </source>
</evidence>
<feature type="domain" description="Cytochrome c" evidence="4">
    <location>
        <begin position="39"/>
        <end position="68"/>
    </location>
</feature>
<dbReference type="EMBL" id="JAAKYA010000095">
    <property type="protein sequence ID" value="NGO40465.1"/>
    <property type="molecule type" value="Genomic_DNA"/>
</dbReference>
<reference evidence="5 6" key="1">
    <citation type="submission" date="2020-02" db="EMBL/GenBank/DDBJ databases">
        <title>Draft genome sequence of Limisphaera ngatamarikiensis NGM72.4T, a thermophilic Verrucomicrobia grouped in subdivision 3.</title>
        <authorList>
            <person name="Carere C.R."/>
            <person name="Steen J."/>
            <person name="Hugenholtz P."/>
            <person name="Stott M.B."/>
        </authorList>
    </citation>
    <scope>NUCLEOTIDE SEQUENCE [LARGE SCALE GENOMIC DNA]</scope>
    <source>
        <strain evidence="5 6">NGM72.4</strain>
    </source>
</reference>
<comment type="caution">
    <text evidence="5">The sequence shown here is derived from an EMBL/GenBank/DDBJ whole genome shotgun (WGS) entry which is preliminary data.</text>
</comment>
<dbReference type="GO" id="GO:0046872">
    <property type="term" value="F:metal ion binding"/>
    <property type="evidence" value="ECO:0007669"/>
    <property type="project" value="UniProtKB-KW"/>
</dbReference>
<evidence type="ECO:0000256" key="1">
    <source>
        <dbReference type="ARBA" id="ARBA00022617"/>
    </source>
</evidence>
<sequence length="92" mass="9599">MKTSGARLVSGWIATLLGLGAAWVTGAGGTLEDVKGDLELGRRLYDQHCAPCHGVDGSGQGAGGHLVVSQAAQFQRRFVQDSEYATRHAAFG</sequence>
<evidence type="ECO:0000259" key="4">
    <source>
        <dbReference type="Pfam" id="PF00034"/>
    </source>
</evidence>
<name>A0A6M1RV61_9BACT</name>
<dbReference type="Pfam" id="PF00034">
    <property type="entry name" value="Cytochrom_C"/>
    <property type="match status" value="1"/>
</dbReference>
<dbReference type="GO" id="GO:0020037">
    <property type="term" value="F:heme binding"/>
    <property type="evidence" value="ECO:0007669"/>
    <property type="project" value="InterPro"/>
</dbReference>
<dbReference type="InterPro" id="IPR036909">
    <property type="entry name" value="Cyt_c-like_dom_sf"/>
</dbReference>
<accession>A0A6M1RV61</accession>
<keyword evidence="3" id="KW-0408">Iron</keyword>
<evidence type="ECO:0000256" key="2">
    <source>
        <dbReference type="ARBA" id="ARBA00022723"/>
    </source>
</evidence>
<proteinExistence type="predicted"/>
<dbReference type="RefSeq" id="WP_165109091.1">
    <property type="nucleotide sequence ID" value="NZ_JAAKYA010000095.1"/>
</dbReference>
<dbReference type="Gene3D" id="1.10.760.10">
    <property type="entry name" value="Cytochrome c-like domain"/>
    <property type="match status" value="1"/>
</dbReference>
<dbReference type="InterPro" id="IPR009056">
    <property type="entry name" value="Cyt_c-like_dom"/>
</dbReference>
<keyword evidence="6" id="KW-1185">Reference proteome</keyword>
<organism evidence="5 6">
    <name type="scientific">Limisphaera ngatamarikiensis</name>
    <dbReference type="NCBI Taxonomy" id="1324935"/>
    <lineage>
        <taxon>Bacteria</taxon>
        <taxon>Pseudomonadati</taxon>
        <taxon>Verrucomicrobiota</taxon>
        <taxon>Verrucomicrobiia</taxon>
        <taxon>Limisphaerales</taxon>
        <taxon>Limisphaeraceae</taxon>
        <taxon>Limisphaera</taxon>
    </lineage>
</organism>